<evidence type="ECO:0000256" key="1">
    <source>
        <dbReference type="SAM" id="MobiDB-lite"/>
    </source>
</evidence>
<name>A0A9X3SNV4_9ACTN</name>
<dbReference type="RefSeq" id="WP_270108469.1">
    <property type="nucleotide sequence ID" value="NZ_JAPZVP010000002.1"/>
</dbReference>
<evidence type="ECO:0000259" key="2">
    <source>
        <dbReference type="Pfam" id="PF14021"/>
    </source>
</evidence>
<organism evidence="3 4">
    <name type="scientific">Glycomyces luteolus</name>
    <dbReference type="NCBI Taxonomy" id="2670330"/>
    <lineage>
        <taxon>Bacteria</taxon>
        <taxon>Bacillati</taxon>
        <taxon>Actinomycetota</taxon>
        <taxon>Actinomycetes</taxon>
        <taxon>Glycomycetales</taxon>
        <taxon>Glycomycetaceae</taxon>
        <taxon>Glycomyces</taxon>
    </lineage>
</organism>
<keyword evidence="4" id="KW-1185">Reference proteome</keyword>
<evidence type="ECO:0000313" key="3">
    <source>
        <dbReference type="EMBL" id="MDA1358662.1"/>
    </source>
</evidence>
<feature type="region of interest" description="Disordered" evidence="1">
    <location>
        <begin position="1"/>
        <end position="46"/>
    </location>
</feature>
<proteinExistence type="predicted"/>
<dbReference type="PANTHER" id="PTHR42059">
    <property type="entry name" value="TNT DOMAIN-CONTAINING PROTEIN"/>
    <property type="match status" value="1"/>
</dbReference>
<accession>A0A9X3SNV4</accession>
<dbReference type="GO" id="GO:0050135">
    <property type="term" value="F:NADP+ nucleosidase activity"/>
    <property type="evidence" value="ECO:0007669"/>
    <property type="project" value="InterPro"/>
</dbReference>
<feature type="domain" description="TNT" evidence="2">
    <location>
        <begin position="118"/>
        <end position="199"/>
    </location>
</feature>
<dbReference type="EMBL" id="JAPZVP010000002">
    <property type="protein sequence ID" value="MDA1358662.1"/>
    <property type="molecule type" value="Genomic_DNA"/>
</dbReference>
<feature type="compositionally biased region" description="Polar residues" evidence="1">
    <location>
        <begin position="17"/>
        <end position="46"/>
    </location>
</feature>
<feature type="region of interest" description="Disordered" evidence="1">
    <location>
        <begin position="79"/>
        <end position="109"/>
    </location>
</feature>
<reference evidence="3" key="1">
    <citation type="submission" date="2022-12" db="EMBL/GenBank/DDBJ databases">
        <title>Gycomyces niveus sp.nov.,a novel actinomycete isolated from soil in Shouguan.</title>
        <authorList>
            <person name="Yang X."/>
        </authorList>
    </citation>
    <scope>NUCLEOTIDE SEQUENCE</scope>
    <source>
        <strain evidence="3">NEAU-A15</strain>
    </source>
</reference>
<dbReference type="InterPro" id="IPR053024">
    <property type="entry name" value="Fungal_surface_NADase"/>
</dbReference>
<dbReference type="PANTHER" id="PTHR42059:SF1">
    <property type="entry name" value="TNT DOMAIN-CONTAINING PROTEIN"/>
    <property type="match status" value="1"/>
</dbReference>
<evidence type="ECO:0000313" key="4">
    <source>
        <dbReference type="Proteomes" id="UP001146067"/>
    </source>
</evidence>
<gene>
    <name evidence="3" type="ORF">O1R50_03455</name>
</gene>
<protein>
    <submittedName>
        <fullName evidence="3">TNT domain-containing protein</fullName>
    </submittedName>
</protein>
<dbReference type="InterPro" id="IPR025331">
    <property type="entry name" value="TNT"/>
</dbReference>
<dbReference type="Proteomes" id="UP001146067">
    <property type="component" value="Unassembled WGS sequence"/>
</dbReference>
<dbReference type="AlphaFoldDB" id="A0A9X3SNV4"/>
<dbReference type="Pfam" id="PF14021">
    <property type="entry name" value="TNT"/>
    <property type="match status" value="1"/>
</dbReference>
<sequence>MKAIEAAKPRLAITAQPHGTTPGSAPSDPSGNLPTTPSTGETSGLVNLNGVPDVVVSALDLSNIGELHAEWMSTNELRSQTSYEGGGDRDTPPIEGGDPSQINWPHPAGALGPIATVTLPKGTTFDRYGSDGGDYVSPVGVPYEQRALPPANAQSNYTTFTLNEDLPGVKVSVIAPWFGAEGMGVQYQLPARAFELLQKDADGNSIITATNRDE</sequence>
<comment type="caution">
    <text evidence="3">The sequence shown here is derived from an EMBL/GenBank/DDBJ whole genome shotgun (WGS) entry which is preliminary data.</text>
</comment>